<dbReference type="Proteomes" id="UP000675881">
    <property type="component" value="Chromosome 4"/>
</dbReference>
<dbReference type="AlphaFoldDB" id="A0A7R8H7W9"/>
<proteinExistence type="predicted"/>
<keyword evidence="3" id="KW-1185">Reference proteome</keyword>
<protein>
    <submittedName>
        <fullName evidence="2">(salmon louse) hypothetical protein</fullName>
    </submittedName>
</protein>
<evidence type="ECO:0000256" key="1">
    <source>
        <dbReference type="SAM" id="MobiDB-lite"/>
    </source>
</evidence>
<accession>A0A7R8H7W9</accession>
<gene>
    <name evidence="2" type="ORF">LSAA_8399</name>
</gene>
<evidence type="ECO:0000313" key="2">
    <source>
        <dbReference type="EMBL" id="CAF2911746.1"/>
    </source>
</evidence>
<reference evidence="2" key="1">
    <citation type="submission" date="2021-02" db="EMBL/GenBank/DDBJ databases">
        <authorList>
            <person name="Bekaert M."/>
        </authorList>
    </citation>
    <scope>NUCLEOTIDE SEQUENCE</scope>
    <source>
        <strain evidence="2">IoA-00</strain>
    </source>
</reference>
<name>A0A7R8H7W9_LEPSM</name>
<evidence type="ECO:0000313" key="3">
    <source>
        <dbReference type="Proteomes" id="UP000675881"/>
    </source>
</evidence>
<sequence>MIIPPSSCQGQRSGEIASSHSKGIHGKVAKFSGSLSFNATQVDERLEKKKINTGEQEVGRFTYQATSSYKQFTALMDDSSKTCNNVIDIFGCNGSTELMEAPSSYLTICYN</sequence>
<organism evidence="2 3">
    <name type="scientific">Lepeophtheirus salmonis</name>
    <name type="common">Salmon louse</name>
    <name type="synonym">Caligus salmonis</name>
    <dbReference type="NCBI Taxonomy" id="72036"/>
    <lineage>
        <taxon>Eukaryota</taxon>
        <taxon>Metazoa</taxon>
        <taxon>Ecdysozoa</taxon>
        <taxon>Arthropoda</taxon>
        <taxon>Crustacea</taxon>
        <taxon>Multicrustacea</taxon>
        <taxon>Hexanauplia</taxon>
        <taxon>Copepoda</taxon>
        <taxon>Siphonostomatoida</taxon>
        <taxon>Caligidae</taxon>
        <taxon>Lepeophtheirus</taxon>
    </lineage>
</organism>
<feature type="region of interest" description="Disordered" evidence="1">
    <location>
        <begin position="1"/>
        <end position="21"/>
    </location>
</feature>
<dbReference type="EMBL" id="HG994583">
    <property type="protein sequence ID" value="CAF2911746.1"/>
    <property type="molecule type" value="Genomic_DNA"/>
</dbReference>